<accession>A0A151B7L4</accession>
<gene>
    <name evidence="1" type="ORF">CLTEP_02890</name>
</gene>
<keyword evidence="2" id="KW-1185">Reference proteome</keyword>
<dbReference type="AlphaFoldDB" id="A0A151B7L4"/>
<evidence type="ECO:0008006" key="3">
    <source>
        <dbReference type="Google" id="ProtNLM"/>
    </source>
</evidence>
<proteinExistence type="predicted"/>
<dbReference type="PANTHER" id="PTHR34374">
    <property type="entry name" value="LARGE RIBOSOMAL RNA SUBUNIT ACCUMULATION PROTEIN YCED HOMOLOG 1, CHLOROPLASTIC"/>
    <property type="match status" value="1"/>
</dbReference>
<dbReference type="PANTHER" id="PTHR34374:SF1">
    <property type="entry name" value="LARGE RIBOSOMAL RNA SUBUNIT ACCUMULATION PROTEIN YCED HOMOLOG 1, CHLOROPLASTIC"/>
    <property type="match status" value="1"/>
</dbReference>
<dbReference type="PATRIC" id="fig|1121338.3.peg.293"/>
<dbReference type="Proteomes" id="UP000075531">
    <property type="component" value="Unassembled WGS sequence"/>
</dbReference>
<evidence type="ECO:0000313" key="2">
    <source>
        <dbReference type="Proteomes" id="UP000075531"/>
    </source>
</evidence>
<dbReference type="InterPro" id="IPR003772">
    <property type="entry name" value="YceD"/>
</dbReference>
<protein>
    <recommendedName>
        <fullName evidence="3">DUF177 domain-containing protein</fullName>
    </recommendedName>
</protein>
<name>A0A151B7L4_9CLOT</name>
<evidence type="ECO:0000313" key="1">
    <source>
        <dbReference type="EMBL" id="KYH35896.1"/>
    </source>
</evidence>
<reference evidence="1 2" key="1">
    <citation type="submission" date="2016-02" db="EMBL/GenBank/DDBJ databases">
        <title>Genome sequence of Clostridium tepidiprofundi DSM 19306.</title>
        <authorList>
            <person name="Poehlein A."/>
            <person name="Daniel R."/>
        </authorList>
    </citation>
    <scope>NUCLEOTIDE SEQUENCE [LARGE SCALE GENOMIC DNA]</scope>
    <source>
        <strain evidence="1 2">DSM 19306</strain>
    </source>
</reference>
<sequence>MLIDLSKLLRGQELKKNIHIEFEKEKFFDGSEYIDFSKPVVITGSFSKSGDVIEFKGQIKTELILNCSRCLERFKHAFDEPLEVSFTSDVKLSDEHIFIDSEEIEFDSIIESCIIFELPFKRLCREDCKGLCPYCGVNLNYVSCNCKQNHNFDLEENEEDNFDPRFAKLKDLFKNN</sequence>
<dbReference type="OrthoDB" id="9790372at2"/>
<dbReference type="EMBL" id="LTBA01000001">
    <property type="protein sequence ID" value="KYH35896.1"/>
    <property type="molecule type" value="Genomic_DNA"/>
</dbReference>
<dbReference type="STRING" id="1121338.CLTEP_02890"/>
<dbReference type="Pfam" id="PF02620">
    <property type="entry name" value="YceD"/>
    <property type="match status" value="1"/>
</dbReference>
<dbReference type="RefSeq" id="WP_066821413.1">
    <property type="nucleotide sequence ID" value="NZ_LTBA01000001.1"/>
</dbReference>
<organism evidence="1 2">
    <name type="scientific">Clostridium tepidiprofundi DSM 19306</name>
    <dbReference type="NCBI Taxonomy" id="1121338"/>
    <lineage>
        <taxon>Bacteria</taxon>
        <taxon>Bacillati</taxon>
        <taxon>Bacillota</taxon>
        <taxon>Clostridia</taxon>
        <taxon>Eubacteriales</taxon>
        <taxon>Clostridiaceae</taxon>
        <taxon>Clostridium</taxon>
    </lineage>
</organism>
<comment type="caution">
    <text evidence="1">The sequence shown here is derived from an EMBL/GenBank/DDBJ whole genome shotgun (WGS) entry which is preliminary data.</text>
</comment>